<dbReference type="RefSeq" id="WP_378259654.1">
    <property type="nucleotide sequence ID" value="NZ_JBHSIT010000008.1"/>
</dbReference>
<dbReference type="InterPro" id="IPR029050">
    <property type="entry name" value="Immunoprotect_excell_Ig-like"/>
</dbReference>
<comment type="caution">
    <text evidence="3">The sequence shown here is derived from an EMBL/GenBank/DDBJ whole genome shotgun (WGS) entry which is preliminary data.</text>
</comment>
<evidence type="ECO:0000256" key="1">
    <source>
        <dbReference type="ARBA" id="ARBA00022729"/>
    </source>
</evidence>
<dbReference type="PROSITE" id="PS51257">
    <property type="entry name" value="PROKAR_LIPOPROTEIN"/>
    <property type="match status" value="1"/>
</dbReference>
<keyword evidence="4" id="KW-1185">Reference proteome</keyword>
<dbReference type="EMBL" id="JBHSIT010000008">
    <property type="protein sequence ID" value="MFC4911005.1"/>
    <property type="molecule type" value="Genomic_DNA"/>
</dbReference>
<organism evidence="3 4">
    <name type="scientific">Actinomadura gamaensis</name>
    <dbReference type="NCBI Taxonomy" id="1763541"/>
    <lineage>
        <taxon>Bacteria</taxon>
        <taxon>Bacillati</taxon>
        <taxon>Actinomycetota</taxon>
        <taxon>Actinomycetes</taxon>
        <taxon>Streptosporangiales</taxon>
        <taxon>Thermomonosporaceae</taxon>
        <taxon>Actinomadura</taxon>
    </lineage>
</organism>
<feature type="region of interest" description="Disordered" evidence="2">
    <location>
        <begin position="25"/>
        <end position="55"/>
    </location>
</feature>
<sequence length="190" mass="19668">MPVPRSLRVAPVAVLTVALALTGCSSGKKKEAKPGPPPPAPTEQPESQANAAPGAKAVTMSGGLKKPVTYDDKITVAVSGVRYVKNTKQGPGEVTGKTLTIFTLKFTNGSGQALDLNGVRVVAKYGADKQTASPTSYANLNDFYGTVKPGASRSASYAFDLPSQGYKSVMLGVTFDGKHKTALFTGAIHP</sequence>
<accession>A0ABV9U6L6</accession>
<protein>
    <recommendedName>
        <fullName evidence="5">DUF4352 domain-containing protein</fullName>
    </recommendedName>
</protein>
<evidence type="ECO:0000313" key="3">
    <source>
        <dbReference type="EMBL" id="MFC4911005.1"/>
    </source>
</evidence>
<reference evidence="4" key="1">
    <citation type="journal article" date="2019" name="Int. J. Syst. Evol. Microbiol.">
        <title>The Global Catalogue of Microorganisms (GCM) 10K type strain sequencing project: providing services to taxonomists for standard genome sequencing and annotation.</title>
        <authorList>
            <consortium name="The Broad Institute Genomics Platform"/>
            <consortium name="The Broad Institute Genome Sequencing Center for Infectious Disease"/>
            <person name="Wu L."/>
            <person name="Ma J."/>
        </authorList>
    </citation>
    <scope>NUCLEOTIDE SEQUENCE [LARGE SCALE GENOMIC DNA]</scope>
    <source>
        <strain evidence="4">KLKA75</strain>
    </source>
</reference>
<name>A0ABV9U6L6_9ACTN</name>
<evidence type="ECO:0000313" key="4">
    <source>
        <dbReference type="Proteomes" id="UP001595872"/>
    </source>
</evidence>
<dbReference type="Proteomes" id="UP001595872">
    <property type="component" value="Unassembled WGS sequence"/>
</dbReference>
<gene>
    <name evidence="3" type="ORF">ACFPCY_27100</name>
</gene>
<keyword evidence="1" id="KW-0732">Signal</keyword>
<evidence type="ECO:0008006" key="5">
    <source>
        <dbReference type="Google" id="ProtNLM"/>
    </source>
</evidence>
<evidence type="ECO:0000256" key="2">
    <source>
        <dbReference type="SAM" id="MobiDB-lite"/>
    </source>
</evidence>
<proteinExistence type="predicted"/>
<dbReference type="Gene3D" id="2.60.40.1240">
    <property type="match status" value="1"/>
</dbReference>